<evidence type="ECO:0000256" key="1">
    <source>
        <dbReference type="SAM" id="MobiDB-lite"/>
    </source>
</evidence>
<comment type="caution">
    <text evidence="2">The sequence shown here is derived from an EMBL/GenBank/DDBJ whole genome shotgun (WGS) entry which is preliminary data.</text>
</comment>
<sequence length="230" mass="25282">MARIPDGLRTANERAKDAQTASRLRQLNPYGNSLWLAVHEEMVAAAAAAGEFAVYRPEGASYNIPVVNDTAIYAYRQDSRVKESLDSAAMEPRRIRDALVALSNRMPRAQVLEFGAGEEEGWGTSAPVWPRRALLVPFVANADSGVLGAGLGQGRLRADGFVEWVHFVPLDLDLYRAAPQRLREVDAEPRFDTGMIPVPSMSPRRRKAVSPVDEDEIARAREAAKIVSDD</sequence>
<proteinExistence type="predicted"/>
<keyword evidence="3" id="KW-1185">Reference proteome</keyword>
<dbReference type="KEGG" id="mcw:A8L33_14185"/>
<gene>
    <name evidence="2" type="ORF">XI38_07970</name>
</gene>
<organism evidence="2 3">
    <name type="scientific">Microbacterium aurantiacum</name>
    <dbReference type="NCBI Taxonomy" id="162393"/>
    <lineage>
        <taxon>Bacteria</taxon>
        <taxon>Bacillati</taxon>
        <taxon>Actinomycetota</taxon>
        <taxon>Actinomycetes</taxon>
        <taxon>Micrococcales</taxon>
        <taxon>Microbacteriaceae</taxon>
        <taxon>Microbacterium</taxon>
    </lineage>
</organism>
<evidence type="ECO:0000313" key="2">
    <source>
        <dbReference type="EMBL" id="KOS10754.1"/>
    </source>
</evidence>
<dbReference type="AlphaFoldDB" id="A0A0M8MMY6"/>
<protein>
    <submittedName>
        <fullName evidence="2">Uncharacterized protein</fullName>
    </submittedName>
</protein>
<feature type="region of interest" description="Disordered" evidence="1">
    <location>
        <begin position="1"/>
        <end position="20"/>
    </location>
</feature>
<dbReference type="PATRIC" id="fig|84292.3.peg.1627"/>
<dbReference type="Proteomes" id="UP000037737">
    <property type="component" value="Unassembled WGS sequence"/>
</dbReference>
<dbReference type="EMBL" id="LAVO01000007">
    <property type="protein sequence ID" value="KOS10754.1"/>
    <property type="molecule type" value="Genomic_DNA"/>
</dbReference>
<feature type="region of interest" description="Disordered" evidence="1">
    <location>
        <begin position="193"/>
        <end position="213"/>
    </location>
</feature>
<evidence type="ECO:0000313" key="3">
    <source>
        <dbReference type="Proteomes" id="UP000037737"/>
    </source>
</evidence>
<accession>A0A0M8MMY6</accession>
<name>A0A0M8MMY6_9MICO</name>
<reference evidence="2" key="1">
    <citation type="submission" date="2015-04" db="EMBL/GenBank/DDBJ databases">
        <title>Complete genome sequence of Microbacterium chocolatum SIT 101, a bacterium enantioselectively hydrolyzing mesomeric diesters.</title>
        <authorList>
            <person name="Li X."/>
            <person name="Xu Y."/>
        </authorList>
    </citation>
    <scope>NUCLEOTIDE SEQUENCE [LARGE SCALE GENOMIC DNA]</scope>
    <source>
        <strain evidence="2">SIT 101</strain>
    </source>
</reference>